<feature type="transmembrane region" description="Helical" evidence="1">
    <location>
        <begin position="6"/>
        <end position="26"/>
    </location>
</feature>
<evidence type="ECO:0000256" key="1">
    <source>
        <dbReference type="SAM" id="Phobius"/>
    </source>
</evidence>
<feature type="transmembrane region" description="Helical" evidence="1">
    <location>
        <begin position="75"/>
        <end position="96"/>
    </location>
</feature>
<evidence type="ECO:0000313" key="3">
    <source>
        <dbReference type="Proteomes" id="UP001576780"/>
    </source>
</evidence>
<dbReference type="InterPro" id="IPR021362">
    <property type="entry name" value="DUF2834"/>
</dbReference>
<keyword evidence="1" id="KW-1133">Transmembrane helix</keyword>
<dbReference type="RefSeq" id="WP_413277034.1">
    <property type="nucleotide sequence ID" value="NZ_JBHFNT010000072.1"/>
</dbReference>
<proteinExistence type="predicted"/>
<gene>
    <name evidence="2" type="ORF">ACE1CA_08700</name>
</gene>
<reference evidence="2 3" key="1">
    <citation type="submission" date="2024-09" db="EMBL/GenBank/DDBJ databases">
        <title>Floridaenema gen nov. (Aerosakkonemataceae, Aerosakkonematales ord. nov., Cyanobacteria) from benthic tropical and subtropical fresh waters, with the description of four new species.</title>
        <authorList>
            <person name="Moretto J.A."/>
            <person name="Berthold D.E."/>
            <person name="Lefler F.W."/>
            <person name="Huang I.-S."/>
            <person name="Laughinghouse H. IV."/>
        </authorList>
    </citation>
    <scope>NUCLEOTIDE SEQUENCE [LARGE SCALE GENOMIC DNA]</scope>
    <source>
        <strain evidence="2 3">BLCC-F167</strain>
    </source>
</reference>
<feature type="transmembrane region" description="Helical" evidence="1">
    <location>
        <begin position="47"/>
        <end position="63"/>
    </location>
</feature>
<keyword evidence="1" id="KW-0472">Membrane</keyword>
<organism evidence="2 3">
    <name type="scientific">Floridaenema evergladense BLCC-F167</name>
    <dbReference type="NCBI Taxonomy" id="3153639"/>
    <lineage>
        <taxon>Bacteria</taxon>
        <taxon>Bacillati</taxon>
        <taxon>Cyanobacteriota</taxon>
        <taxon>Cyanophyceae</taxon>
        <taxon>Oscillatoriophycideae</taxon>
        <taxon>Aerosakkonematales</taxon>
        <taxon>Aerosakkonemataceae</taxon>
        <taxon>Floridanema</taxon>
        <taxon>Floridanema evergladense</taxon>
    </lineage>
</organism>
<sequence length="115" mass="13641">MLQVTFLTFCILGTILPYSQFIPFLMEHGFDFQLFFEQLFSNRISSFFAMDLIVTSLILWLFVFVEGRRLEMKNLWVYIISNLLVGVSLALPLFLLMRERKQQQKTETINLILNH</sequence>
<dbReference type="Proteomes" id="UP001576780">
    <property type="component" value="Unassembled WGS sequence"/>
</dbReference>
<name>A0ABV4WHQ3_9CYAN</name>
<keyword evidence="1" id="KW-0812">Transmembrane</keyword>
<comment type="caution">
    <text evidence="2">The sequence shown here is derived from an EMBL/GenBank/DDBJ whole genome shotgun (WGS) entry which is preliminary data.</text>
</comment>
<accession>A0ABV4WHQ3</accession>
<dbReference type="EMBL" id="JBHFNT010000072">
    <property type="protein sequence ID" value="MFB2834599.1"/>
    <property type="molecule type" value="Genomic_DNA"/>
</dbReference>
<evidence type="ECO:0000313" key="2">
    <source>
        <dbReference type="EMBL" id="MFB2834599.1"/>
    </source>
</evidence>
<dbReference type="Pfam" id="PF11196">
    <property type="entry name" value="DUF2834"/>
    <property type="match status" value="1"/>
</dbReference>
<protein>
    <submittedName>
        <fullName evidence="2">DUF2834 domain-containing protein</fullName>
    </submittedName>
</protein>
<keyword evidence="3" id="KW-1185">Reference proteome</keyword>